<organism evidence="3 4">
    <name type="scientific">Listeria newyorkensis</name>
    <dbReference type="NCBI Taxonomy" id="1497681"/>
    <lineage>
        <taxon>Bacteria</taxon>
        <taxon>Bacillati</taxon>
        <taxon>Bacillota</taxon>
        <taxon>Bacilli</taxon>
        <taxon>Bacillales</taxon>
        <taxon>Listeriaceae</taxon>
        <taxon>Listeria</taxon>
    </lineage>
</organism>
<protein>
    <submittedName>
        <fullName evidence="3">Oxidoreductase</fullName>
    </submittedName>
</protein>
<feature type="domain" description="YceM-like C-terminal" evidence="2">
    <location>
        <begin position="128"/>
        <end position="240"/>
    </location>
</feature>
<gene>
    <name evidence="3" type="ORF">BMT55_07760</name>
</gene>
<keyword evidence="4" id="KW-1185">Reference proteome</keyword>
<dbReference type="Proteomes" id="UP000236500">
    <property type="component" value="Unassembled WGS sequence"/>
</dbReference>
<dbReference type="InterPro" id="IPR036291">
    <property type="entry name" value="NAD(P)-bd_dom_sf"/>
</dbReference>
<dbReference type="Gene3D" id="3.30.360.10">
    <property type="entry name" value="Dihydrodipicolinate Reductase, domain 2"/>
    <property type="match status" value="1"/>
</dbReference>
<accession>A0ABX4XM95</accession>
<dbReference type="SUPFAM" id="SSF51735">
    <property type="entry name" value="NAD(P)-binding Rossmann-fold domains"/>
    <property type="match status" value="1"/>
</dbReference>
<evidence type="ECO:0000313" key="3">
    <source>
        <dbReference type="EMBL" id="PNP92460.1"/>
    </source>
</evidence>
<name>A0ABX4XM95_9LIST</name>
<dbReference type="SUPFAM" id="SSF55347">
    <property type="entry name" value="Glyceraldehyde-3-phosphate dehydrogenase-like, C-terminal domain"/>
    <property type="match status" value="1"/>
</dbReference>
<dbReference type="InterPro" id="IPR051317">
    <property type="entry name" value="Gfo/Idh/MocA_oxidoreduct"/>
</dbReference>
<dbReference type="InterPro" id="IPR000683">
    <property type="entry name" value="Gfo/Idh/MocA-like_OxRdtase_N"/>
</dbReference>
<dbReference type="Pfam" id="PF21378">
    <property type="entry name" value="YceM-like_C"/>
    <property type="match status" value="1"/>
</dbReference>
<evidence type="ECO:0000313" key="4">
    <source>
        <dbReference type="Proteomes" id="UP000236500"/>
    </source>
</evidence>
<evidence type="ECO:0000259" key="2">
    <source>
        <dbReference type="Pfam" id="PF21378"/>
    </source>
</evidence>
<proteinExistence type="predicted"/>
<feature type="domain" description="Gfo/Idh/MocA-like oxidoreductase N-terminal" evidence="1">
    <location>
        <begin position="5"/>
        <end position="122"/>
    </location>
</feature>
<dbReference type="Pfam" id="PF01408">
    <property type="entry name" value="GFO_IDH_MocA"/>
    <property type="match status" value="1"/>
</dbReference>
<dbReference type="PANTHER" id="PTHR43708:SF4">
    <property type="entry name" value="OXIDOREDUCTASE YCEM-RELATED"/>
    <property type="match status" value="1"/>
</dbReference>
<dbReference type="PANTHER" id="PTHR43708">
    <property type="entry name" value="CONSERVED EXPRESSED OXIDOREDUCTASE (EUROFUNG)"/>
    <property type="match status" value="1"/>
</dbReference>
<reference evidence="3 4" key="1">
    <citation type="submission" date="2016-11" db="EMBL/GenBank/DDBJ databases">
        <title>Whole Genome Sequence of Listeria newyorkensis.</title>
        <authorList>
            <person name="Frink S."/>
            <person name="Morales C."/>
            <person name="Kiang D."/>
        </authorList>
    </citation>
    <scope>NUCLEOTIDE SEQUENCE [LARGE SCALE GENOMIC DNA]</scope>
    <source>
        <strain evidence="3 4">F1604011-044</strain>
    </source>
</reference>
<dbReference type="InterPro" id="IPR048477">
    <property type="entry name" value="YceM-like_C"/>
</dbReference>
<evidence type="ECO:0000259" key="1">
    <source>
        <dbReference type="Pfam" id="PF01408"/>
    </source>
</evidence>
<comment type="caution">
    <text evidence="3">The sequence shown here is derived from an EMBL/GenBank/DDBJ whole genome shotgun (WGS) entry which is preliminary data.</text>
</comment>
<sequence>MTMQKIAVLGLGGIAQKAYLPVFAHLDNVEVHLFTRDSQKLKAISEKYRFHNTHHSVDSMIRAQVDAAFVHTSTASHPEIVRAFLEAGIPVYVDKPVADDYETTKELIELAEAKNTLLMVGFNRRFAPRYAALAEKTDTNMILMQKHRKAQASEPRVFIFDDFIHVVDTVLHLLDAPVEKMTVFPTMSGDLLSAITVQFLANGRTATAMMNRESGTSEERLTVFTPDAKWEVEHVTELHVYEGTGHSVVRFGDWETTLYKRGFESIITDFLTAVREGKAEPVSKKSALETHRICEEILQHVPR</sequence>
<dbReference type="EMBL" id="MPDH01000007">
    <property type="protein sequence ID" value="PNP92460.1"/>
    <property type="molecule type" value="Genomic_DNA"/>
</dbReference>
<dbReference type="Gene3D" id="3.40.50.720">
    <property type="entry name" value="NAD(P)-binding Rossmann-like Domain"/>
    <property type="match status" value="1"/>
</dbReference>